<evidence type="ECO:0000313" key="2">
    <source>
        <dbReference type="Proteomes" id="UP000295192"/>
    </source>
</evidence>
<protein>
    <submittedName>
        <fullName evidence="1">Uncharacterized protein</fullName>
    </submittedName>
</protein>
<evidence type="ECO:0000313" key="1">
    <source>
        <dbReference type="EMBL" id="TDG42408.1"/>
    </source>
</evidence>
<name>A0A484B104_DRONA</name>
<organism evidence="1 2">
    <name type="scientific">Drosophila navojoa</name>
    <name type="common">Fruit fly</name>
    <dbReference type="NCBI Taxonomy" id="7232"/>
    <lineage>
        <taxon>Eukaryota</taxon>
        <taxon>Metazoa</taxon>
        <taxon>Ecdysozoa</taxon>
        <taxon>Arthropoda</taxon>
        <taxon>Hexapoda</taxon>
        <taxon>Insecta</taxon>
        <taxon>Pterygota</taxon>
        <taxon>Neoptera</taxon>
        <taxon>Endopterygota</taxon>
        <taxon>Diptera</taxon>
        <taxon>Brachycera</taxon>
        <taxon>Muscomorpha</taxon>
        <taxon>Ephydroidea</taxon>
        <taxon>Drosophilidae</taxon>
        <taxon>Drosophila</taxon>
    </lineage>
</organism>
<comment type="caution">
    <text evidence="1">The sequence shown here is derived from an EMBL/GenBank/DDBJ whole genome shotgun (WGS) entry which is preliminary data.</text>
</comment>
<dbReference type="Proteomes" id="UP000295192">
    <property type="component" value="Unassembled WGS sequence"/>
</dbReference>
<gene>
    <name evidence="1" type="ORF">AWZ03_011176</name>
</gene>
<sequence>MPGTAADTCPCAYKCVYYSIKAQFCSQQMGPNHNDLKCVKVQLETFKIRSEQEQQQQLQLDLVEQPASNEAQASSK</sequence>
<reference evidence="1 2" key="1">
    <citation type="journal article" date="2019" name="J. Hered.">
        <title>An Improved Genome Assembly for Drosophila navojoa, the Basal Species in the mojavensis Cluster.</title>
        <authorList>
            <person name="Vanderlinde T."/>
            <person name="Dupim E.G."/>
            <person name="Nazario-Yepiz N.O."/>
            <person name="Carvalho A.B."/>
        </authorList>
    </citation>
    <scope>NUCLEOTIDE SEQUENCE [LARGE SCALE GENOMIC DNA]</scope>
    <source>
        <strain evidence="1">Navoj_Jal97</strain>
        <tissue evidence="1">Whole organism</tissue>
    </source>
</reference>
<proteinExistence type="predicted"/>
<keyword evidence="2" id="KW-1185">Reference proteome</keyword>
<dbReference type="EMBL" id="LSRL02000235">
    <property type="protein sequence ID" value="TDG42408.1"/>
    <property type="molecule type" value="Genomic_DNA"/>
</dbReference>
<dbReference type="AlphaFoldDB" id="A0A484B104"/>
<accession>A0A484B104</accession>